<sequence>MMIEARLRALVGLGLLIAVAWALSSKRTQISWKLVGWGLGLQVAFALLVLRTPLGVAMFDGLNHVVHAVLGYGTEGARFVFGNLVGNEVPVGSLDVNGSFVTSPDTVARSGAFFAFRILPNIIFISSLMTVLYHLGIMQRVVRSVAWVMQRTMKTSGAETLCAASNIFVGMMESPLVVKPYIERMTESELMAIMTAGLATISGSVLAAYAGMLSPFEPDAAGHLIAASIMSAPAAFVMAKILVPETEEPTTLGLLTEDVARDDVNVIDAAARGAGEGLRLALVVGAMLIAFIALVSMLNGVIGGVGALAGFADLTLERILGGLLAPVAWMLGIPWADAGLIGQMIGVDFVLNEFVAFARLSGTLASGQAIDPRSVVIGIYALTTFANFGSVAMTIAGIGAIAPSRRQDLARLGLKSMLAGLLASLATAAVAGILL</sequence>
<dbReference type="PANTHER" id="PTHR10590">
    <property type="entry name" value="SODIUM/NUCLEOSIDE COTRANSPORTER"/>
    <property type="match status" value="1"/>
</dbReference>
<dbReference type="InterPro" id="IPR008276">
    <property type="entry name" value="C_nuclsd_transpt"/>
</dbReference>
<organism evidence="11">
    <name type="scientific">uncultured marine bacterium Ant4D5</name>
    <dbReference type="NCBI Taxonomy" id="360428"/>
    <lineage>
        <taxon>Bacteria</taxon>
        <taxon>environmental samples</taxon>
    </lineage>
</organism>
<evidence type="ECO:0000259" key="9">
    <source>
        <dbReference type="Pfam" id="PF07662"/>
    </source>
</evidence>
<evidence type="ECO:0000259" key="10">
    <source>
        <dbReference type="Pfam" id="PF07670"/>
    </source>
</evidence>
<evidence type="ECO:0000256" key="5">
    <source>
        <dbReference type="ARBA" id="ARBA00022989"/>
    </source>
</evidence>
<dbReference type="EMBL" id="DQ295242">
    <property type="protein sequence ID" value="ABC25427.1"/>
    <property type="molecule type" value="Genomic_DNA"/>
</dbReference>
<dbReference type="Pfam" id="PF01773">
    <property type="entry name" value="Nucleos_tra2_N"/>
    <property type="match status" value="1"/>
</dbReference>
<protein>
    <submittedName>
        <fullName evidence="11">Nucleoside transporter</fullName>
    </submittedName>
</protein>
<evidence type="ECO:0000256" key="2">
    <source>
        <dbReference type="ARBA" id="ARBA00009033"/>
    </source>
</evidence>
<feature type="transmembrane region" description="Helical" evidence="7">
    <location>
        <begin position="376"/>
        <end position="402"/>
    </location>
</feature>
<evidence type="ECO:0000256" key="3">
    <source>
        <dbReference type="ARBA" id="ARBA00022475"/>
    </source>
</evidence>
<dbReference type="AlphaFoldDB" id="Q2PY00"/>
<dbReference type="Pfam" id="PF07670">
    <property type="entry name" value="Gate"/>
    <property type="match status" value="1"/>
</dbReference>
<feature type="transmembrane region" description="Helical" evidence="7">
    <location>
        <begin position="190"/>
        <end position="212"/>
    </location>
</feature>
<keyword evidence="4 7" id="KW-0812">Transmembrane</keyword>
<dbReference type="Pfam" id="PF07662">
    <property type="entry name" value="Nucleos_tra2_C"/>
    <property type="match status" value="1"/>
</dbReference>
<feature type="transmembrane region" description="Helical" evidence="7">
    <location>
        <begin position="414"/>
        <end position="434"/>
    </location>
</feature>
<comment type="subcellular location">
    <subcellularLocation>
        <location evidence="1">Cell membrane</location>
        <topology evidence="1">Multi-pass membrane protein</topology>
    </subcellularLocation>
</comment>
<proteinExistence type="inferred from homology"/>
<feature type="domain" description="Concentrative nucleoside transporter C-terminal" evidence="9">
    <location>
        <begin position="223"/>
        <end position="432"/>
    </location>
</feature>
<dbReference type="InterPro" id="IPR002668">
    <property type="entry name" value="CNT_N_dom"/>
</dbReference>
<keyword evidence="3" id="KW-1003">Cell membrane</keyword>
<dbReference type="GO" id="GO:0015293">
    <property type="term" value="F:symporter activity"/>
    <property type="evidence" value="ECO:0007669"/>
    <property type="project" value="TreeGrafter"/>
</dbReference>
<dbReference type="GO" id="GO:0005337">
    <property type="term" value="F:nucleoside transmembrane transporter activity"/>
    <property type="evidence" value="ECO:0007669"/>
    <property type="project" value="InterPro"/>
</dbReference>
<dbReference type="InterPro" id="IPR011657">
    <property type="entry name" value="CNT_C_dom"/>
</dbReference>
<dbReference type="InterPro" id="IPR011642">
    <property type="entry name" value="Gate_dom"/>
</dbReference>
<keyword evidence="5 7" id="KW-1133">Transmembrane helix</keyword>
<feature type="transmembrane region" description="Helical" evidence="7">
    <location>
        <begin position="157"/>
        <end position="178"/>
    </location>
</feature>
<comment type="similarity">
    <text evidence="2">Belongs to the concentrative nucleoside transporter (CNT) (TC 2.A.41) family.</text>
</comment>
<accession>Q2PY00</accession>
<reference evidence="11" key="1">
    <citation type="journal article" date="2006" name="Appl. Environ. Microbiol.">
        <title>Comparative genomics of DNA fragments from six Antarctic marine planktonic bacteria.</title>
        <authorList>
            <person name="Grzymski J.J."/>
            <person name="Carter B.J."/>
            <person name="DeLong E.F."/>
            <person name="Feldman R.A."/>
            <person name="Ghadiri A."/>
            <person name="Murray A.E."/>
        </authorList>
    </citation>
    <scope>NUCLEOTIDE SEQUENCE</scope>
</reference>
<evidence type="ECO:0000256" key="4">
    <source>
        <dbReference type="ARBA" id="ARBA00022692"/>
    </source>
</evidence>
<dbReference type="PANTHER" id="PTHR10590:SF4">
    <property type="entry name" value="SOLUTE CARRIER FAMILY 28 MEMBER 3"/>
    <property type="match status" value="1"/>
</dbReference>
<keyword evidence="6 7" id="KW-0472">Membrane</keyword>
<name>Q2PY00_9BACT</name>
<feature type="domain" description="Concentrative nucleoside transporter N-terminal" evidence="8">
    <location>
        <begin position="11"/>
        <end position="84"/>
    </location>
</feature>
<feature type="domain" description="Nucleoside transporter/FeoB GTPase Gate" evidence="10">
    <location>
        <begin position="115"/>
        <end position="215"/>
    </location>
</feature>
<dbReference type="GO" id="GO:0005886">
    <property type="term" value="C:plasma membrane"/>
    <property type="evidence" value="ECO:0007669"/>
    <property type="project" value="UniProtKB-SubCell"/>
</dbReference>
<feature type="transmembrane region" description="Helical" evidence="7">
    <location>
        <begin position="280"/>
        <end position="307"/>
    </location>
</feature>
<feature type="transmembrane region" description="Helical" evidence="7">
    <location>
        <begin position="319"/>
        <end position="337"/>
    </location>
</feature>
<evidence type="ECO:0000256" key="1">
    <source>
        <dbReference type="ARBA" id="ARBA00004651"/>
    </source>
</evidence>
<feature type="transmembrane region" description="Helical" evidence="7">
    <location>
        <begin position="118"/>
        <end position="137"/>
    </location>
</feature>
<evidence type="ECO:0000256" key="7">
    <source>
        <dbReference type="SAM" id="Phobius"/>
    </source>
</evidence>
<feature type="transmembrane region" description="Helical" evidence="7">
    <location>
        <begin position="224"/>
        <end position="243"/>
    </location>
</feature>
<evidence type="ECO:0000313" key="11">
    <source>
        <dbReference type="EMBL" id="ABC25427.1"/>
    </source>
</evidence>
<evidence type="ECO:0000259" key="8">
    <source>
        <dbReference type="Pfam" id="PF01773"/>
    </source>
</evidence>
<feature type="transmembrane region" description="Helical" evidence="7">
    <location>
        <begin position="32"/>
        <end position="50"/>
    </location>
</feature>
<evidence type="ECO:0000256" key="6">
    <source>
        <dbReference type="ARBA" id="ARBA00023136"/>
    </source>
</evidence>